<name>A0A077ZDK2_TRITR</name>
<dbReference type="STRING" id="36087.A0A077ZDK2"/>
<dbReference type="GO" id="GO:0016491">
    <property type="term" value="F:oxidoreductase activity"/>
    <property type="evidence" value="ECO:0007669"/>
    <property type="project" value="InterPro"/>
</dbReference>
<feature type="domain" description="NADP-dependent oxidoreductase" evidence="1">
    <location>
        <begin position="1948"/>
        <end position="2126"/>
    </location>
</feature>
<feature type="domain" description="NADP-dependent oxidoreductase" evidence="1">
    <location>
        <begin position="308"/>
        <end position="605"/>
    </location>
</feature>
<dbReference type="Proteomes" id="UP000030665">
    <property type="component" value="Unassembled WGS sequence"/>
</dbReference>
<organism evidence="2 3">
    <name type="scientific">Trichuris trichiura</name>
    <name type="common">Whipworm</name>
    <name type="synonym">Trichocephalus trichiurus</name>
    <dbReference type="NCBI Taxonomy" id="36087"/>
    <lineage>
        <taxon>Eukaryota</taxon>
        <taxon>Metazoa</taxon>
        <taxon>Ecdysozoa</taxon>
        <taxon>Nematoda</taxon>
        <taxon>Enoplea</taxon>
        <taxon>Dorylaimia</taxon>
        <taxon>Trichinellida</taxon>
        <taxon>Trichuridae</taxon>
        <taxon>Trichuris</taxon>
    </lineage>
</organism>
<dbReference type="InterPro" id="IPR023210">
    <property type="entry name" value="NADP_OxRdtase_dom"/>
</dbReference>
<dbReference type="InterPro" id="IPR018170">
    <property type="entry name" value="Aldo/ket_reductase_CS"/>
</dbReference>
<dbReference type="AlphaFoldDB" id="A0A077ZDK2"/>
<evidence type="ECO:0000313" key="3">
    <source>
        <dbReference type="Proteomes" id="UP000030665"/>
    </source>
</evidence>
<keyword evidence="3" id="KW-1185">Reference proteome</keyword>
<dbReference type="OrthoDB" id="416253at2759"/>
<feature type="domain" description="NADP-dependent oxidoreductase" evidence="1">
    <location>
        <begin position="624"/>
        <end position="920"/>
    </location>
</feature>
<proteinExistence type="predicted"/>
<feature type="domain" description="NADP-dependent oxidoreductase" evidence="1">
    <location>
        <begin position="976"/>
        <end position="1173"/>
    </location>
</feature>
<dbReference type="PRINTS" id="PR00069">
    <property type="entry name" value="ALDKETRDTASE"/>
</dbReference>
<accession>A0A077ZDK2</accession>
<dbReference type="FunFam" id="3.20.20.100:FF:000029">
    <property type="entry name" value="Aldo-keto reductase"/>
    <property type="match status" value="3"/>
</dbReference>
<sequence>MSSKFITLHNGVRMPTMGYGTWLAEGEPLRAGVKKALEVGYRHIDTAYLYQNEDIIGDVLKQWFEAGLGKREDIFITTKLSAKYHRRPDVERSLKESLEMLKLDYVDLFLVHTPMGNKCSDRGTLDIVNDRCLPDPVDHLETWQGMEDVMNKGLTRAIGLSNFSIPQMQRILDNCSVECHIYLPQYELHDFCQKQNISFTAYAPIGSPGRRTNPLTMIDIDVSEQSEPLDDPLVKDIAAKHGKTSAQVLLKWLLQRDMIVIPKSTTAAHIIENFQVFNFELSSEEMKMLNEMSSKYVTLHNGVQMPMLGYGTWLVICFVNSKQAEGELLYNGLKKALDVGYRHIDTAYVYENEDTIGDVLKQWFDSGSGKREDIFITTKLSPRYHQRPDVERSLKESLEKLKLNHVDLFLIHTPVSSKRSDGKIIDAADRIDPLETWQVSFFLLNKSNTLTQLQGMEDVLNKGLTRAIGLSNFSVSQTQRILDKCSVKPHNVQVECHIYWPQFELHDFCKEQSISFTAYTPLGNPGRHARLRARIGANVMRLQEPLNDESVKDIAAKHGKSPAQILLKWLLQRDMIVIPKSTNPVHILENFQLFDFELSDDEMNYAMPSKCVTLHNGLPMPLVGYGTWQGQGDALRSGLKKALEVGYRHIDTAYVYENEDIIGEVLQQWFASGAGKREDLFVTTKLPMHNHRRPDVERSLKESLGRLKLDYVDLFLVHTPLSAKSSDGKKIDMVNDHCVPDNVDHLETWRVMHSTSADSVRNISFGMEDVLSKGLTRSIGLSNFNITQMVRIMDSCTVKPHNLQVECHLYWPQFELHEFCKRHSISFTAYSPIGSPGRRNHPLAVIGVDVSKQREPLDDPLAKQIATKHGKSVPQVLMKWLIQRDIIVIPKSTNPSHIVSNFQLFDFELNDAEMKALNEVQIRQRIAPFLWCELISAYCFASVILLNCLIMPVKESCAMPSKCVTLHNGLPMPLVGYGTWQGQGDALRSGLKKALEVGYRHIDTAYVYENEDIIGEVLQQWFASGAGKREDLFVTTKLPMHNHRRPDVERSLKESLGRLKLDYVDLFLVHAPLSAKTSDGKRADFVNDHVVPDNVDHLETWKGMEDVLSKGLTRSIGLSNFNITQMARVTDNCTVKPHNLQVECHLYWPQFELHEFCKRHNVSFTAYSPIGSPGRGSHPWKQHEPLNDPLAKQIATKHGKSVSQSTNPSHIASNFQLFDFELNDAEMKALNEVKIRERIFPFLWCDLHFASVIVLNCLIMPVQEGYAMPSKCVTLHNGLPMPLLGYGTWQAQGDALRSGLKKALDVGFRHIDTAYLYENEGVIGEVLQQWFASGAGKREDVFVTTKLPWHYHRRADVERSLKESLGKLKLDYVDLFLVHTPLSTKASDGGRLELVNDLSIPDNVDHLETWRAMEDVLSKGLTRSIGLSNFNISQIVRVMDNCTVKPHNLQVECHIYLPQFELHEFCKRHNISFTAYSPIGSPGRGSHPLSHIGVDISKQREPLNDPLAKQIATKHGKSASQARILLKWLLQRDIIVIPKSTNPSHIVSNFQLFDFELNDAEMKALNEVKIRQRIFPFLWCDLVTQCHQSALLFITVSLCQWWDLERGRTYAYMLIYVFVISQSKGDALRSALREALEVGYRLIDTAYNYENEDIIGEVLQQWFASGAGKREDVFVTTKLPEQNHRRADVERSLKESLENLKLDYVDLFLASDGRKVDLVNDHCVPDNVDYLETWRGMEDVLSKGLTRSIGLSNFNISQIARVLDSCTVKPHNLQVQFDHLFRKFCGSMNSCRLNVIFIGLSLSFTNSAKDIIYHLLRSNMSHLMTHWLNRLRPNMENQYLRWLLQRDIIIIPRSTNPSHIVSNFQLFDFELTDAEIKALNEVQIRQRIFPFLWCELISADISYATSSKHATLRNGVLMPMVGYGTWQVTFTDSLIQPNRCLLKAHGDALRNGLRKALDVGCRHIDTAYIYQNEDVIGEVLQQWFASGAGKREDVFVVTKVLLLSIDKRCLTGMQCQLPWHSRRRDEVEKSLRESLARLKLDYVDLYLVHSPQRGAGMEDVFSKRLTRSIGISNFNIDQITNILDNSKVKPQNLQVECHLYWPQFELHEFCKRHNISFTAYAPLGSPGRYGRPTNILLKWLLQRDIIVIPKSTNPSHILLNVQLFDFELSDAEMKALNEAHGDALRTGLRKALDVGCRHIDTAHLYQNEDVIGEVLQQWFTSGAGKREDVFVVTKGNNYLIDMQRQLPWHSRRRDDVERSLRESLARLQLDYVDLYLGMEDVFSKGLTRSIGISNFNIDQITNILDNSKVKPHNLQVECHLYWPQFELHEFCKRHNISFTAYSPLGRPGQSNRPANV</sequence>
<dbReference type="PROSITE" id="PS00798">
    <property type="entry name" value="ALDOKETO_REDUCTASE_1"/>
    <property type="match status" value="6"/>
</dbReference>
<evidence type="ECO:0000259" key="1">
    <source>
        <dbReference type="Pfam" id="PF00248"/>
    </source>
</evidence>
<dbReference type="Gene3D" id="3.20.20.100">
    <property type="entry name" value="NADP-dependent oxidoreductase domain"/>
    <property type="match status" value="9"/>
</dbReference>
<dbReference type="EMBL" id="HG806072">
    <property type="protein sequence ID" value="CDW56730.1"/>
    <property type="molecule type" value="Genomic_DNA"/>
</dbReference>
<feature type="domain" description="NADP-dependent oxidoreductase" evidence="1">
    <location>
        <begin position="17"/>
        <end position="292"/>
    </location>
</feature>
<feature type="domain" description="NADP-dependent oxidoreductase" evidence="1">
    <location>
        <begin position="1629"/>
        <end position="1882"/>
    </location>
</feature>
<dbReference type="PROSITE" id="PS00062">
    <property type="entry name" value="ALDOKETO_REDUCTASE_2"/>
    <property type="match status" value="8"/>
</dbReference>
<gene>
    <name evidence="2" type="ORF">TTRE_0000501201</name>
</gene>
<dbReference type="Pfam" id="PF00248">
    <property type="entry name" value="Aldo_ket_red"/>
    <property type="match status" value="8"/>
</dbReference>
<feature type="domain" description="NADP-dependent oxidoreductase" evidence="1">
    <location>
        <begin position="2183"/>
        <end position="2346"/>
    </location>
</feature>
<reference evidence="2" key="2">
    <citation type="submission" date="2014-03" db="EMBL/GenBank/DDBJ databases">
        <title>The whipworm genome and dual-species transcriptomics of an intimate host-pathogen interaction.</title>
        <authorList>
            <person name="Foth B.J."/>
            <person name="Tsai I.J."/>
            <person name="Reid A.J."/>
            <person name="Bancroft A.J."/>
            <person name="Nichol S."/>
            <person name="Tracey A."/>
            <person name="Holroyd N."/>
            <person name="Cotton J.A."/>
            <person name="Stanley E.J."/>
            <person name="Zarowiecki M."/>
            <person name="Liu J.Z."/>
            <person name="Huckvale T."/>
            <person name="Cooper P.J."/>
            <person name="Grencis R.K."/>
            <person name="Berriman M."/>
        </authorList>
    </citation>
    <scope>NUCLEOTIDE SEQUENCE [LARGE SCALE GENOMIC DNA]</scope>
</reference>
<dbReference type="SUPFAM" id="SSF51430">
    <property type="entry name" value="NAD(P)-linked oxidoreductase"/>
    <property type="match status" value="8"/>
</dbReference>
<reference evidence="2" key="1">
    <citation type="submission" date="2014-01" db="EMBL/GenBank/DDBJ databases">
        <authorList>
            <person name="Aslett M."/>
        </authorList>
    </citation>
    <scope>NUCLEOTIDE SEQUENCE</scope>
</reference>
<evidence type="ECO:0000313" key="2">
    <source>
        <dbReference type="EMBL" id="CDW56730.1"/>
    </source>
</evidence>
<dbReference type="InterPro" id="IPR020471">
    <property type="entry name" value="AKR"/>
</dbReference>
<feature type="domain" description="NADP-dependent oxidoreductase" evidence="1">
    <location>
        <begin position="1284"/>
        <end position="1568"/>
    </location>
</feature>
<dbReference type="PANTHER" id="PTHR11732">
    <property type="entry name" value="ALDO/KETO REDUCTASE"/>
    <property type="match status" value="1"/>
</dbReference>
<dbReference type="InterPro" id="IPR036812">
    <property type="entry name" value="NAD(P)_OxRdtase_dom_sf"/>
</dbReference>
<protein>
    <submittedName>
        <fullName evidence="2">Aldo ket red domain containing protein</fullName>
    </submittedName>
</protein>